<dbReference type="AlphaFoldDB" id="A0A759RSX1"/>
<reference evidence="2" key="1">
    <citation type="journal article" date="2018" name="Genome Biol.">
        <title>SKESA: strategic k-mer extension for scrupulous assemblies.</title>
        <authorList>
            <person name="Souvorov A."/>
            <person name="Agarwala R."/>
            <person name="Lipman D.J."/>
        </authorList>
    </citation>
    <scope>NUCLEOTIDE SEQUENCE</scope>
    <source>
        <strain evidence="2">MA.CK_97/00003274</strain>
    </source>
</reference>
<protein>
    <submittedName>
        <fullName evidence="2">Uncharacterized protein</fullName>
    </submittedName>
</protein>
<gene>
    <name evidence="2" type="ORF">G8R56_004075</name>
</gene>
<feature type="region of interest" description="Disordered" evidence="1">
    <location>
        <begin position="402"/>
        <end position="433"/>
    </location>
</feature>
<comment type="caution">
    <text evidence="2">The sequence shown here is derived from an EMBL/GenBank/DDBJ whole genome shotgun (WGS) entry which is preliminary data.</text>
</comment>
<organism evidence="2">
    <name type="scientific">Salmonella enterica</name>
    <name type="common">Salmonella choleraesuis</name>
    <dbReference type="NCBI Taxonomy" id="28901"/>
    <lineage>
        <taxon>Bacteria</taxon>
        <taxon>Pseudomonadati</taxon>
        <taxon>Pseudomonadota</taxon>
        <taxon>Gammaproteobacteria</taxon>
        <taxon>Enterobacterales</taxon>
        <taxon>Enterobacteriaceae</taxon>
        <taxon>Salmonella</taxon>
    </lineage>
</organism>
<accession>A0A759RSX1</accession>
<reference evidence="2" key="2">
    <citation type="submission" date="2020-02" db="EMBL/GenBank/DDBJ databases">
        <authorList>
            <consortium name="NCBI Pathogen Detection Project"/>
        </authorList>
    </citation>
    <scope>NUCLEOTIDE SEQUENCE</scope>
    <source>
        <strain evidence="2">MA.CK_97/00003274</strain>
    </source>
</reference>
<evidence type="ECO:0000256" key="1">
    <source>
        <dbReference type="SAM" id="MobiDB-lite"/>
    </source>
</evidence>
<proteinExistence type="predicted"/>
<evidence type="ECO:0000313" key="2">
    <source>
        <dbReference type="EMBL" id="HAG1965817.1"/>
    </source>
</evidence>
<dbReference type="EMBL" id="DAAXPA010000012">
    <property type="protein sequence ID" value="HAG1965817.1"/>
    <property type="molecule type" value="Genomic_DNA"/>
</dbReference>
<sequence>MDGFAGGLLAGFSTVDNAMQQRKALGLREAALAQQQKNADRNYELAQDEFGYRRESDQKDFDLKKERYAKDDDHWNKTFAVDSAYKNSQIGLESRRLRNAENQMDYMRRRQERDDQLKQDEPIAQGALNAYQKGDYKATWDFINQLHDGHPMKQMIKPGYAQSSMNAMNGIRQILQGHPDDALKGLNKPDMLKNLSVTFGSELSSRIGMKDPKTGKTVKDAQIGAILPSPDGKGIVLGLDLTYDDGSKSHKPVTKYGSADPRDIDVLNIPGEQAIDYLMQRGGFSNGLKKGLEPLGYMMSDQGLSLADQQKIAGNSASGAARAGNDPSLAYNSMMGGAFGHEENQQKAQQIQATNTASAWVNNDPSKLEFAQGALAQMPELFKPGNEKQLEIYFQNYLKTKADQGKTQSADVSAEGLRKRRQQQQSDFLYGSD</sequence>
<name>A0A759RSX1_SALER</name>